<evidence type="ECO:0000313" key="3">
    <source>
        <dbReference type="Proteomes" id="UP000694545"/>
    </source>
</evidence>
<accession>A0A8D2J7F8</accession>
<evidence type="ECO:0000256" key="1">
    <source>
        <dbReference type="SAM" id="MobiDB-lite"/>
    </source>
</evidence>
<keyword evidence="3" id="KW-1185">Reference proteome</keyword>
<organism evidence="2 3">
    <name type="scientific">Varanus komodoensis</name>
    <name type="common">Komodo dragon</name>
    <dbReference type="NCBI Taxonomy" id="61221"/>
    <lineage>
        <taxon>Eukaryota</taxon>
        <taxon>Metazoa</taxon>
        <taxon>Chordata</taxon>
        <taxon>Craniata</taxon>
        <taxon>Vertebrata</taxon>
        <taxon>Euteleostomi</taxon>
        <taxon>Lepidosauria</taxon>
        <taxon>Squamata</taxon>
        <taxon>Bifurcata</taxon>
        <taxon>Unidentata</taxon>
        <taxon>Episquamata</taxon>
        <taxon>Toxicofera</taxon>
        <taxon>Anguimorpha</taxon>
        <taxon>Paleoanguimorpha</taxon>
        <taxon>Varanoidea</taxon>
        <taxon>Varanidae</taxon>
        <taxon>Varanus</taxon>
    </lineage>
</organism>
<reference evidence="2" key="2">
    <citation type="submission" date="2025-09" db="UniProtKB">
        <authorList>
            <consortium name="Ensembl"/>
        </authorList>
    </citation>
    <scope>IDENTIFICATION</scope>
</reference>
<dbReference type="Ensembl" id="ENSVKKT00000008475.1">
    <property type="protein sequence ID" value="ENSVKKP00000008260.1"/>
    <property type="gene ID" value="ENSVKKG00000005881.1"/>
</dbReference>
<feature type="region of interest" description="Disordered" evidence="1">
    <location>
        <begin position="53"/>
        <end position="90"/>
    </location>
</feature>
<sequence length="90" mass="9643">FYFCPLICSEKAREQPWLLTCTGLELGFGLGQAAASCERPQLCKLHPQRSCRCGSGARGEEGQRNAQQGEVGGNPLASITAGSSPVRLYK</sequence>
<evidence type="ECO:0000313" key="2">
    <source>
        <dbReference type="Ensembl" id="ENSVKKP00000008260.1"/>
    </source>
</evidence>
<proteinExistence type="predicted"/>
<dbReference type="Proteomes" id="UP000694545">
    <property type="component" value="Unplaced"/>
</dbReference>
<protein>
    <submittedName>
        <fullName evidence="2">Uncharacterized protein</fullName>
    </submittedName>
</protein>
<name>A0A8D2J7F8_VARKO</name>
<dbReference type="AlphaFoldDB" id="A0A8D2J7F8"/>
<reference evidence="2" key="1">
    <citation type="submission" date="2025-08" db="UniProtKB">
        <authorList>
            <consortium name="Ensembl"/>
        </authorList>
    </citation>
    <scope>IDENTIFICATION</scope>
</reference>